<keyword evidence="10" id="KW-1185">Reference proteome</keyword>
<evidence type="ECO:0000256" key="5">
    <source>
        <dbReference type="ARBA" id="ARBA00023284"/>
    </source>
</evidence>
<evidence type="ECO:0000256" key="6">
    <source>
        <dbReference type="NCBIfam" id="TIGR01068"/>
    </source>
</evidence>
<gene>
    <name evidence="9" type="primary">trxA</name>
    <name evidence="9" type="ORF">ACFO3F_05935</name>
</gene>
<dbReference type="NCBIfam" id="TIGR01068">
    <property type="entry name" value="thioredoxin"/>
    <property type="match status" value="1"/>
</dbReference>
<dbReference type="InterPro" id="IPR005746">
    <property type="entry name" value="Thioredoxin"/>
</dbReference>
<dbReference type="Proteomes" id="UP001595955">
    <property type="component" value="Unassembled WGS sequence"/>
</dbReference>
<dbReference type="PRINTS" id="PR00421">
    <property type="entry name" value="THIOREDOXIN"/>
</dbReference>
<name>A0ABV9D9D3_9MICO</name>
<evidence type="ECO:0000256" key="7">
    <source>
        <dbReference type="PIRNR" id="PIRNR000077"/>
    </source>
</evidence>
<dbReference type="PANTHER" id="PTHR45663:SF11">
    <property type="entry name" value="GEO12009P1"/>
    <property type="match status" value="1"/>
</dbReference>
<dbReference type="Gene3D" id="3.40.30.10">
    <property type="entry name" value="Glutaredoxin"/>
    <property type="match status" value="1"/>
</dbReference>
<keyword evidence="2" id="KW-0813">Transport</keyword>
<dbReference type="EMBL" id="JBHSGF010000003">
    <property type="protein sequence ID" value="MFC4554783.1"/>
    <property type="molecule type" value="Genomic_DNA"/>
</dbReference>
<proteinExistence type="inferred from homology"/>
<keyword evidence="3" id="KW-0249">Electron transport</keyword>
<dbReference type="InterPro" id="IPR036249">
    <property type="entry name" value="Thioredoxin-like_sf"/>
</dbReference>
<comment type="caution">
    <text evidence="9">The sequence shown here is derived from an EMBL/GenBank/DDBJ whole genome shotgun (WGS) entry which is preliminary data.</text>
</comment>
<organism evidence="9 10">
    <name type="scientific">Georgenia faecalis</name>
    <dbReference type="NCBI Taxonomy" id="2483799"/>
    <lineage>
        <taxon>Bacteria</taxon>
        <taxon>Bacillati</taxon>
        <taxon>Actinomycetota</taxon>
        <taxon>Actinomycetes</taxon>
        <taxon>Micrococcales</taxon>
        <taxon>Bogoriellaceae</taxon>
        <taxon>Georgenia</taxon>
    </lineage>
</organism>
<dbReference type="InterPro" id="IPR013766">
    <property type="entry name" value="Thioredoxin_domain"/>
</dbReference>
<sequence length="107" mass="11581">MSNVTAVTDDTFEDEVLKSDKPVLVDFWAGWCQPCLKMAPIVDEVAAEHAGIKVVKIDIDANPDVAQRYGIVSIPTFNVYSGGELAKTIVGGRPKPAFVKELSEFIG</sequence>
<evidence type="ECO:0000313" key="10">
    <source>
        <dbReference type="Proteomes" id="UP001595955"/>
    </source>
</evidence>
<dbReference type="SUPFAM" id="SSF52833">
    <property type="entry name" value="Thioredoxin-like"/>
    <property type="match status" value="1"/>
</dbReference>
<evidence type="ECO:0000256" key="3">
    <source>
        <dbReference type="ARBA" id="ARBA00022982"/>
    </source>
</evidence>
<dbReference type="PROSITE" id="PS51352">
    <property type="entry name" value="THIOREDOXIN_2"/>
    <property type="match status" value="1"/>
</dbReference>
<evidence type="ECO:0000256" key="2">
    <source>
        <dbReference type="ARBA" id="ARBA00022448"/>
    </source>
</evidence>
<accession>A0ABV9D9D3</accession>
<evidence type="ECO:0000256" key="1">
    <source>
        <dbReference type="ARBA" id="ARBA00008987"/>
    </source>
</evidence>
<evidence type="ECO:0000259" key="8">
    <source>
        <dbReference type="PROSITE" id="PS51352"/>
    </source>
</evidence>
<dbReference type="CDD" id="cd02947">
    <property type="entry name" value="TRX_family"/>
    <property type="match status" value="1"/>
</dbReference>
<protein>
    <recommendedName>
        <fullName evidence="6 7">Thioredoxin</fullName>
    </recommendedName>
</protein>
<keyword evidence="5" id="KW-0676">Redox-active center</keyword>
<feature type="domain" description="Thioredoxin" evidence="8">
    <location>
        <begin position="1"/>
        <end position="107"/>
    </location>
</feature>
<dbReference type="PANTHER" id="PTHR45663">
    <property type="entry name" value="GEO12009P1"/>
    <property type="match status" value="1"/>
</dbReference>
<evidence type="ECO:0000256" key="4">
    <source>
        <dbReference type="ARBA" id="ARBA00023157"/>
    </source>
</evidence>
<evidence type="ECO:0000313" key="9">
    <source>
        <dbReference type="EMBL" id="MFC4554783.1"/>
    </source>
</evidence>
<reference evidence="10" key="1">
    <citation type="journal article" date="2019" name="Int. J. Syst. Evol. Microbiol.">
        <title>The Global Catalogue of Microorganisms (GCM) 10K type strain sequencing project: providing services to taxonomists for standard genome sequencing and annotation.</title>
        <authorList>
            <consortium name="The Broad Institute Genomics Platform"/>
            <consortium name="The Broad Institute Genome Sequencing Center for Infectious Disease"/>
            <person name="Wu L."/>
            <person name="Ma J."/>
        </authorList>
    </citation>
    <scope>NUCLEOTIDE SEQUENCE [LARGE SCALE GENOMIC DNA]</scope>
    <source>
        <strain evidence="10">JCM 3369</strain>
    </source>
</reference>
<dbReference type="Pfam" id="PF00085">
    <property type="entry name" value="Thioredoxin"/>
    <property type="match status" value="1"/>
</dbReference>
<dbReference type="PIRSF" id="PIRSF000077">
    <property type="entry name" value="Thioredoxin"/>
    <property type="match status" value="1"/>
</dbReference>
<comment type="similarity">
    <text evidence="1 7">Belongs to the thioredoxin family.</text>
</comment>
<dbReference type="RefSeq" id="WP_122825326.1">
    <property type="nucleotide sequence ID" value="NZ_CP033325.1"/>
</dbReference>
<keyword evidence="4" id="KW-1015">Disulfide bond</keyword>